<dbReference type="AlphaFoldDB" id="A0AAD9KJE9"/>
<evidence type="ECO:0000313" key="8">
    <source>
        <dbReference type="Proteomes" id="UP001209878"/>
    </source>
</evidence>
<evidence type="ECO:0000256" key="1">
    <source>
        <dbReference type="ARBA" id="ARBA00004123"/>
    </source>
</evidence>
<evidence type="ECO:0000256" key="3">
    <source>
        <dbReference type="ARBA" id="ARBA00023242"/>
    </source>
</evidence>
<dbReference type="InterPro" id="IPR036224">
    <property type="entry name" value="GINS_bundle-like_dom_sf"/>
</dbReference>
<dbReference type="InterPro" id="IPR038749">
    <property type="entry name" value="Sld5_GINS_A"/>
</dbReference>
<dbReference type="Gene3D" id="1.20.58.1030">
    <property type="match status" value="1"/>
</dbReference>
<dbReference type="GO" id="GO:0000811">
    <property type="term" value="C:GINS complex"/>
    <property type="evidence" value="ECO:0007669"/>
    <property type="project" value="TreeGrafter"/>
</dbReference>
<dbReference type="Proteomes" id="UP001209878">
    <property type="component" value="Unassembled WGS sequence"/>
</dbReference>
<dbReference type="PANTHER" id="PTHR21206">
    <property type="entry name" value="SLD5 PROTEIN"/>
    <property type="match status" value="1"/>
</dbReference>
<dbReference type="GO" id="GO:0006261">
    <property type="term" value="P:DNA-templated DNA replication"/>
    <property type="evidence" value="ECO:0007669"/>
    <property type="project" value="InterPro"/>
</dbReference>
<gene>
    <name evidence="7" type="ORF">NP493_976g00000</name>
</gene>
<protein>
    <recommendedName>
        <fullName evidence="4">GINS complex subunit 4</fullName>
    </recommendedName>
</protein>
<keyword evidence="3" id="KW-0539">Nucleus</keyword>
<dbReference type="CDD" id="cd11711">
    <property type="entry name" value="GINS_A_Sld5"/>
    <property type="match status" value="1"/>
</dbReference>
<dbReference type="EMBL" id="JAODUO010000978">
    <property type="protein sequence ID" value="KAK2172247.1"/>
    <property type="molecule type" value="Genomic_DNA"/>
</dbReference>
<dbReference type="PIRSF" id="PIRSF007764">
    <property type="entry name" value="Sld5"/>
    <property type="match status" value="1"/>
</dbReference>
<evidence type="ECO:0000256" key="2">
    <source>
        <dbReference type="ARBA" id="ARBA00022705"/>
    </source>
</evidence>
<dbReference type="PANTHER" id="PTHR21206:SF0">
    <property type="entry name" value="DNA REPLICATION COMPLEX GINS PROTEIN SLD5"/>
    <property type="match status" value="1"/>
</dbReference>
<proteinExistence type="predicted"/>
<evidence type="ECO:0000256" key="5">
    <source>
        <dbReference type="SAM" id="MobiDB-lite"/>
    </source>
</evidence>
<organism evidence="7 8">
    <name type="scientific">Ridgeia piscesae</name>
    <name type="common">Tubeworm</name>
    <dbReference type="NCBI Taxonomy" id="27915"/>
    <lineage>
        <taxon>Eukaryota</taxon>
        <taxon>Metazoa</taxon>
        <taxon>Spiralia</taxon>
        <taxon>Lophotrochozoa</taxon>
        <taxon>Annelida</taxon>
        <taxon>Polychaeta</taxon>
        <taxon>Sedentaria</taxon>
        <taxon>Canalipalpata</taxon>
        <taxon>Sabellida</taxon>
        <taxon>Siboglinidae</taxon>
        <taxon>Ridgeia</taxon>
    </lineage>
</organism>
<dbReference type="GO" id="GO:0000727">
    <property type="term" value="P:double-strand break repair via break-induced replication"/>
    <property type="evidence" value="ECO:0007669"/>
    <property type="project" value="TreeGrafter"/>
</dbReference>
<evidence type="ECO:0000259" key="6">
    <source>
        <dbReference type="Pfam" id="PF05916"/>
    </source>
</evidence>
<dbReference type="Pfam" id="PF05916">
    <property type="entry name" value="Sld5"/>
    <property type="match status" value="1"/>
</dbReference>
<comment type="subcellular location">
    <subcellularLocation>
        <location evidence="1">Nucleus</location>
    </subcellularLocation>
</comment>
<keyword evidence="8" id="KW-1185">Reference proteome</keyword>
<evidence type="ECO:0000256" key="4">
    <source>
        <dbReference type="ARBA" id="ARBA00030869"/>
    </source>
</evidence>
<sequence length="120" mass="13914">MADIELDIGNRSVTDDEEETEALTAAEVLQKLEDAMLNEKFCPELLEQKMDVVECMLEQVEQMEENISHARTGDFKIDRIRYMLSSYLRTRLKKIEQYTSPILETEKSADTPRLSPEELV</sequence>
<feature type="domain" description="GINS subunit" evidence="6">
    <location>
        <begin position="68"/>
        <end position="119"/>
    </location>
</feature>
<comment type="caution">
    <text evidence="7">The sequence shown here is derived from an EMBL/GenBank/DDBJ whole genome shotgun (WGS) entry which is preliminary data.</text>
</comment>
<dbReference type="InterPro" id="IPR021151">
    <property type="entry name" value="GINS_A"/>
</dbReference>
<reference evidence="7" key="1">
    <citation type="journal article" date="2023" name="Mol. Biol. Evol.">
        <title>Third-Generation Sequencing Reveals the Adaptive Role of the Epigenome in Three Deep-Sea Polychaetes.</title>
        <authorList>
            <person name="Perez M."/>
            <person name="Aroh O."/>
            <person name="Sun Y."/>
            <person name="Lan Y."/>
            <person name="Juniper S.K."/>
            <person name="Young C.R."/>
            <person name="Angers B."/>
            <person name="Qian P.Y."/>
        </authorList>
    </citation>
    <scope>NUCLEOTIDE SEQUENCE</scope>
    <source>
        <strain evidence="7">R07B-5</strain>
    </source>
</reference>
<accession>A0AAD9KJE9</accession>
<evidence type="ECO:0000313" key="7">
    <source>
        <dbReference type="EMBL" id="KAK2172247.1"/>
    </source>
</evidence>
<feature type="region of interest" description="Disordered" evidence="5">
    <location>
        <begin position="101"/>
        <end position="120"/>
    </location>
</feature>
<keyword evidence="2" id="KW-0235">DNA replication</keyword>
<dbReference type="InterPro" id="IPR008591">
    <property type="entry name" value="GINS_Sld5"/>
</dbReference>
<dbReference type="SUPFAM" id="SSF158573">
    <property type="entry name" value="GINS helical bundle-like"/>
    <property type="match status" value="1"/>
</dbReference>
<name>A0AAD9KJE9_RIDPI</name>